<organism evidence="2 3">
    <name type="scientific">Marmota monax</name>
    <name type="common">Woodchuck</name>
    <dbReference type="NCBI Taxonomy" id="9995"/>
    <lineage>
        <taxon>Eukaryota</taxon>
        <taxon>Metazoa</taxon>
        <taxon>Chordata</taxon>
        <taxon>Craniata</taxon>
        <taxon>Vertebrata</taxon>
        <taxon>Euteleostomi</taxon>
        <taxon>Mammalia</taxon>
        <taxon>Eutheria</taxon>
        <taxon>Euarchontoglires</taxon>
        <taxon>Glires</taxon>
        <taxon>Rodentia</taxon>
        <taxon>Sciuromorpha</taxon>
        <taxon>Sciuridae</taxon>
        <taxon>Xerinae</taxon>
        <taxon>Marmotini</taxon>
        <taxon>Marmota</taxon>
    </lineage>
</organism>
<dbReference type="EMBL" id="CABDUW010000083">
    <property type="protein sequence ID" value="VTJ57552.1"/>
    <property type="molecule type" value="Genomic_DNA"/>
</dbReference>
<comment type="caution">
    <text evidence="2">The sequence shown here is derived from an EMBL/GenBank/DDBJ whole genome shotgun (WGS) entry which is preliminary data.</text>
</comment>
<keyword evidence="3" id="KW-1185">Reference proteome</keyword>
<evidence type="ECO:0000256" key="1">
    <source>
        <dbReference type="SAM" id="MobiDB-lite"/>
    </source>
</evidence>
<evidence type="ECO:0000313" key="2">
    <source>
        <dbReference type="EMBL" id="VTJ57552.1"/>
    </source>
</evidence>
<sequence>MRGRRKITVLTAYMCLHEMDVQEANNAVTWREKRWNWMRTGMSSSSSWFESGSAAAAAGLLTAWRETAHEMTEPPGTGGEAQGDNPGRVPAEKGERSQADCSAEGPRRVRAGVSSLRSAGC</sequence>
<feature type="region of interest" description="Disordered" evidence="1">
    <location>
        <begin position="66"/>
        <end position="121"/>
    </location>
</feature>
<reference evidence="2" key="1">
    <citation type="submission" date="2019-04" db="EMBL/GenBank/DDBJ databases">
        <authorList>
            <person name="Alioto T."/>
            <person name="Alioto T."/>
        </authorList>
    </citation>
    <scope>NUCLEOTIDE SEQUENCE [LARGE SCALE GENOMIC DNA]</scope>
</reference>
<gene>
    <name evidence="2" type="ORF">MONAX_5E033598</name>
</gene>
<name>A0A5E4AM45_MARMO</name>
<accession>A0A5E4AM45</accession>
<protein>
    <submittedName>
        <fullName evidence="2">Uncharacterized protein</fullName>
    </submittedName>
</protein>
<dbReference type="Proteomes" id="UP000335636">
    <property type="component" value="Unassembled WGS sequence"/>
</dbReference>
<evidence type="ECO:0000313" key="3">
    <source>
        <dbReference type="Proteomes" id="UP000335636"/>
    </source>
</evidence>
<dbReference type="AlphaFoldDB" id="A0A5E4AM45"/>
<proteinExistence type="predicted"/>